<dbReference type="InterPro" id="IPR036938">
    <property type="entry name" value="PAP2/HPO_sf"/>
</dbReference>
<dbReference type="Pfam" id="PF00781">
    <property type="entry name" value="DAGK_cat"/>
    <property type="match status" value="1"/>
</dbReference>
<dbReference type="InterPro" id="IPR017438">
    <property type="entry name" value="ATP-NAD_kinase_N"/>
</dbReference>
<evidence type="ECO:0000259" key="8">
    <source>
        <dbReference type="PROSITE" id="PS50146"/>
    </source>
</evidence>
<dbReference type="InterPro" id="IPR016064">
    <property type="entry name" value="NAD/diacylglycerol_kinase_sf"/>
</dbReference>
<dbReference type="PANTHER" id="PTHR14969:SF62">
    <property type="entry name" value="DECAPRENYLPHOSPHORYL-5-PHOSPHORIBOSE PHOSPHATASE RV3807C-RELATED"/>
    <property type="match status" value="1"/>
</dbReference>
<sequence length="369" mass="37757">MTAQADVDLTVPETGHSVVSRLLGLDRRLFEAVASRHWPGGDRVLPRLTRGANHGKLWFATAAALAATRSPTARRAAARGLASLTLASATINTIGKRSVRRPRPLLDAVPLIRQLKRQPVTTSFPSGHSASAAAFATGVALESRGLGAAVAPVAAAVVFSRVYTGVHYPSDVAVGAALGVGAAFAVRVLMPVGGRRRPPVPDRRGADAPALPDGEGLVVVVNRSAAAPERARELLKVLPRAESVECEPSEVRAALEKAAARARVLGVCGGDGTVNTAAEVALRHGLPLAVLPGGALNRLAHDVGVRDVRDLVTALRQGEAVQVHVGLFSPGTGASRAGGAGTDGVSGPGGPEGSPEVPTVTVYSPLFAH</sequence>
<dbReference type="SUPFAM" id="SSF48317">
    <property type="entry name" value="Acid phosphatase/Vanadium-dependent haloperoxidase"/>
    <property type="match status" value="1"/>
</dbReference>
<evidence type="ECO:0000256" key="1">
    <source>
        <dbReference type="ARBA" id="ARBA00004651"/>
    </source>
</evidence>
<protein>
    <recommendedName>
        <fullName evidence="8">DAGKc domain-containing protein</fullName>
    </recommendedName>
</protein>
<feature type="domain" description="DAGKc" evidence="8">
    <location>
        <begin position="251"/>
        <end position="331"/>
    </location>
</feature>
<dbReference type="GO" id="GO:0005886">
    <property type="term" value="C:plasma membrane"/>
    <property type="evidence" value="ECO:0007669"/>
    <property type="project" value="UniProtKB-SubCell"/>
</dbReference>
<dbReference type="EMBL" id="BMVU01000010">
    <property type="protein sequence ID" value="GGX72165.1"/>
    <property type="molecule type" value="Genomic_DNA"/>
</dbReference>
<keyword evidence="5" id="KW-1133">Transmembrane helix</keyword>
<keyword evidence="10" id="KW-1185">Reference proteome</keyword>
<reference evidence="9" key="1">
    <citation type="journal article" date="2014" name="Int. J. Syst. Evol. Microbiol.">
        <title>Complete genome sequence of Corynebacterium casei LMG S-19264T (=DSM 44701T), isolated from a smear-ripened cheese.</title>
        <authorList>
            <consortium name="US DOE Joint Genome Institute (JGI-PGF)"/>
            <person name="Walter F."/>
            <person name="Albersmeier A."/>
            <person name="Kalinowski J."/>
            <person name="Ruckert C."/>
        </authorList>
    </citation>
    <scope>NUCLEOTIDE SEQUENCE</scope>
    <source>
        <strain evidence="9">JCM 4790</strain>
    </source>
</reference>
<comment type="caution">
    <text evidence="9">The sequence shown here is derived from an EMBL/GenBank/DDBJ whole genome shotgun (WGS) entry which is preliminary data.</text>
</comment>
<name>A0A918KQL9_9ACTN</name>
<dbReference type="SUPFAM" id="SSF111331">
    <property type="entry name" value="NAD kinase/diacylglycerol kinase-like"/>
    <property type="match status" value="1"/>
</dbReference>
<dbReference type="GO" id="GO:0016787">
    <property type="term" value="F:hydrolase activity"/>
    <property type="evidence" value="ECO:0007669"/>
    <property type="project" value="UniProtKB-KW"/>
</dbReference>
<dbReference type="Proteomes" id="UP000619244">
    <property type="component" value="Unassembled WGS sequence"/>
</dbReference>
<dbReference type="GO" id="GO:0016301">
    <property type="term" value="F:kinase activity"/>
    <property type="evidence" value="ECO:0007669"/>
    <property type="project" value="InterPro"/>
</dbReference>
<evidence type="ECO:0000256" key="2">
    <source>
        <dbReference type="ARBA" id="ARBA00022475"/>
    </source>
</evidence>
<dbReference type="InterPro" id="IPR001206">
    <property type="entry name" value="Diacylglycerol_kinase_cat_dom"/>
</dbReference>
<keyword evidence="3" id="KW-0812">Transmembrane</keyword>
<evidence type="ECO:0000256" key="3">
    <source>
        <dbReference type="ARBA" id="ARBA00022692"/>
    </source>
</evidence>
<keyword evidence="2" id="KW-1003">Cell membrane</keyword>
<comment type="subcellular location">
    <subcellularLocation>
        <location evidence="1">Cell membrane</location>
        <topology evidence="1">Multi-pass membrane protein</topology>
    </subcellularLocation>
</comment>
<evidence type="ECO:0000256" key="4">
    <source>
        <dbReference type="ARBA" id="ARBA00022801"/>
    </source>
</evidence>
<organism evidence="9 10">
    <name type="scientific">Streptomyces minutiscleroticus</name>
    <dbReference type="NCBI Taxonomy" id="68238"/>
    <lineage>
        <taxon>Bacteria</taxon>
        <taxon>Bacillati</taxon>
        <taxon>Actinomycetota</taxon>
        <taxon>Actinomycetes</taxon>
        <taxon>Kitasatosporales</taxon>
        <taxon>Streptomycetaceae</taxon>
        <taxon>Streptomyces</taxon>
    </lineage>
</organism>
<keyword evidence="4" id="KW-0378">Hydrolase</keyword>
<dbReference type="CDD" id="cd01610">
    <property type="entry name" value="PAP2_like"/>
    <property type="match status" value="1"/>
</dbReference>
<accession>A0A918KQL9</accession>
<dbReference type="Pfam" id="PF01569">
    <property type="entry name" value="PAP2"/>
    <property type="match status" value="1"/>
</dbReference>
<keyword evidence="6" id="KW-0472">Membrane</keyword>
<dbReference type="SMART" id="SM00046">
    <property type="entry name" value="DAGKc"/>
    <property type="match status" value="1"/>
</dbReference>
<dbReference type="Gene3D" id="3.40.50.10330">
    <property type="entry name" value="Probable inorganic polyphosphate/atp-NAD kinase, domain 1"/>
    <property type="match status" value="1"/>
</dbReference>
<dbReference type="InterPro" id="IPR000326">
    <property type="entry name" value="PAP2/HPO"/>
</dbReference>
<dbReference type="SMART" id="SM00014">
    <property type="entry name" value="acidPPc"/>
    <property type="match status" value="1"/>
</dbReference>
<gene>
    <name evidence="9" type="ORF">GCM10010358_28170</name>
</gene>
<evidence type="ECO:0000256" key="7">
    <source>
        <dbReference type="SAM" id="MobiDB-lite"/>
    </source>
</evidence>
<evidence type="ECO:0000256" key="6">
    <source>
        <dbReference type="ARBA" id="ARBA00023136"/>
    </source>
</evidence>
<feature type="compositionally biased region" description="Gly residues" evidence="7">
    <location>
        <begin position="336"/>
        <end position="352"/>
    </location>
</feature>
<feature type="region of interest" description="Disordered" evidence="7">
    <location>
        <begin position="332"/>
        <end position="360"/>
    </location>
</feature>
<dbReference type="Gene3D" id="1.20.144.10">
    <property type="entry name" value="Phosphatidic acid phosphatase type 2/haloperoxidase"/>
    <property type="match status" value="1"/>
</dbReference>
<dbReference type="PROSITE" id="PS50146">
    <property type="entry name" value="DAGK"/>
    <property type="match status" value="1"/>
</dbReference>
<evidence type="ECO:0000256" key="5">
    <source>
        <dbReference type="ARBA" id="ARBA00022989"/>
    </source>
</evidence>
<dbReference type="AlphaFoldDB" id="A0A918KQL9"/>
<evidence type="ECO:0000313" key="9">
    <source>
        <dbReference type="EMBL" id="GGX72165.1"/>
    </source>
</evidence>
<evidence type="ECO:0000313" key="10">
    <source>
        <dbReference type="Proteomes" id="UP000619244"/>
    </source>
</evidence>
<reference evidence="9" key="2">
    <citation type="submission" date="2020-09" db="EMBL/GenBank/DDBJ databases">
        <authorList>
            <person name="Sun Q."/>
            <person name="Ohkuma M."/>
        </authorList>
    </citation>
    <scope>NUCLEOTIDE SEQUENCE</scope>
    <source>
        <strain evidence="9">JCM 4790</strain>
    </source>
</reference>
<proteinExistence type="predicted"/>
<dbReference type="PANTHER" id="PTHR14969">
    <property type="entry name" value="SPHINGOSINE-1-PHOSPHATE PHOSPHOHYDROLASE"/>
    <property type="match status" value="1"/>
</dbReference>